<evidence type="ECO:0000313" key="2">
    <source>
        <dbReference type="EMBL" id="MEM5284227.1"/>
    </source>
</evidence>
<dbReference type="RefSeq" id="WP_201648516.1">
    <property type="nucleotide sequence ID" value="NZ_CAJHCS010000002.1"/>
</dbReference>
<organism evidence="2 3">
    <name type="scientific">Paraburkholderia sabiae</name>
    <dbReference type="NCBI Taxonomy" id="273251"/>
    <lineage>
        <taxon>Bacteria</taxon>
        <taxon>Pseudomonadati</taxon>
        <taxon>Pseudomonadota</taxon>
        <taxon>Betaproteobacteria</taxon>
        <taxon>Burkholderiales</taxon>
        <taxon>Burkholderiaceae</taxon>
        <taxon>Paraburkholderia</taxon>
    </lineage>
</organism>
<dbReference type="InterPro" id="IPR037401">
    <property type="entry name" value="SnoaL-like"/>
</dbReference>
<protein>
    <submittedName>
        <fullName evidence="2">Nuclear transport factor 2 family protein</fullName>
    </submittedName>
</protein>
<proteinExistence type="predicted"/>
<sequence length="120" mass="14193">MSKPTDVPDLVRRCFAAYQHKDRAAIEAILADDFHFTSPRDDRIDRREYFERCWPFNEQVEFFRIEKLFSEGNEAFVRYAVKPANREAFRNTEFFRVENGKIVEVEVYFGSPAKDLSTLA</sequence>
<dbReference type="Pfam" id="PF12680">
    <property type="entry name" value="SnoaL_2"/>
    <property type="match status" value="1"/>
</dbReference>
<evidence type="ECO:0000313" key="3">
    <source>
        <dbReference type="Proteomes" id="UP001494588"/>
    </source>
</evidence>
<comment type="caution">
    <text evidence="2">The sequence shown here is derived from an EMBL/GenBank/DDBJ whole genome shotgun (WGS) entry which is preliminary data.</text>
</comment>
<dbReference type="InterPro" id="IPR032710">
    <property type="entry name" value="NTF2-like_dom_sf"/>
</dbReference>
<name>A0ABU9Q475_9BURK</name>
<feature type="domain" description="SnoaL-like" evidence="1">
    <location>
        <begin position="11"/>
        <end position="105"/>
    </location>
</feature>
<dbReference type="Proteomes" id="UP001494588">
    <property type="component" value="Unassembled WGS sequence"/>
</dbReference>
<gene>
    <name evidence="2" type="ORF">V4C55_00850</name>
</gene>
<accession>A0ABU9Q475</accession>
<dbReference type="Gene3D" id="3.10.450.50">
    <property type="match status" value="1"/>
</dbReference>
<reference evidence="2 3" key="1">
    <citation type="submission" date="2024-01" db="EMBL/GenBank/DDBJ databases">
        <title>The diversity of rhizobia nodulating Mimosa spp. in eleven states of Brazil covering several biomes is determined by host plant, location, and edaphic factors.</title>
        <authorList>
            <person name="Rouws L."/>
            <person name="Barauna A."/>
            <person name="Beukes C."/>
            <person name="De Faria S.M."/>
            <person name="Gross E."/>
            <person name="Dos Reis Junior F.B."/>
            <person name="Simon M."/>
            <person name="Maluk M."/>
            <person name="Odee D.W."/>
            <person name="Kenicer G."/>
            <person name="Young J.P.W."/>
            <person name="Reis V.M."/>
            <person name="Zilli J."/>
            <person name="James E.K."/>
        </authorList>
    </citation>
    <scope>NUCLEOTIDE SEQUENCE [LARGE SCALE GENOMIC DNA]</scope>
    <source>
        <strain evidence="2 3">JPY77</strain>
    </source>
</reference>
<dbReference type="EMBL" id="JAZHGC010000001">
    <property type="protein sequence ID" value="MEM5284227.1"/>
    <property type="molecule type" value="Genomic_DNA"/>
</dbReference>
<dbReference type="SUPFAM" id="SSF54427">
    <property type="entry name" value="NTF2-like"/>
    <property type="match status" value="1"/>
</dbReference>
<keyword evidence="3" id="KW-1185">Reference proteome</keyword>
<evidence type="ECO:0000259" key="1">
    <source>
        <dbReference type="Pfam" id="PF12680"/>
    </source>
</evidence>